<dbReference type="Pfam" id="PF00582">
    <property type="entry name" value="Usp"/>
    <property type="match status" value="1"/>
</dbReference>
<dbReference type="PRINTS" id="PR01438">
    <property type="entry name" value="UNVRSLSTRESS"/>
</dbReference>
<protein>
    <submittedName>
        <fullName evidence="3">Universal stress protein</fullName>
    </submittedName>
</protein>
<dbReference type="InterPro" id="IPR006016">
    <property type="entry name" value="UspA"/>
</dbReference>
<organism evidence="3">
    <name type="scientific">Thermosphaera aggregans</name>
    <dbReference type="NCBI Taxonomy" id="54254"/>
    <lineage>
        <taxon>Archaea</taxon>
        <taxon>Thermoproteota</taxon>
        <taxon>Thermoprotei</taxon>
        <taxon>Desulfurococcales</taxon>
        <taxon>Desulfurococcaceae</taxon>
        <taxon>Thermosphaera</taxon>
    </lineage>
</organism>
<dbReference type="CDD" id="cd00293">
    <property type="entry name" value="USP-like"/>
    <property type="match status" value="1"/>
</dbReference>
<gene>
    <name evidence="3" type="ORF">ENP55_04200</name>
</gene>
<dbReference type="EMBL" id="DSJT01000023">
    <property type="protein sequence ID" value="HEF87481.1"/>
    <property type="molecule type" value="Genomic_DNA"/>
</dbReference>
<dbReference type="InterPro" id="IPR006015">
    <property type="entry name" value="Universal_stress_UspA"/>
</dbReference>
<name>A0A7C2FEJ8_9CREN</name>
<reference evidence="3" key="1">
    <citation type="journal article" date="2020" name="mSystems">
        <title>Genome- and Community-Level Interaction Insights into Carbon Utilization and Element Cycling Functions of Hydrothermarchaeota in Hydrothermal Sediment.</title>
        <authorList>
            <person name="Zhou Z."/>
            <person name="Liu Y."/>
            <person name="Xu W."/>
            <person name="Pan J."/>
            <person name="Luo Z.H."/>
            <person name="Li M."/>
        </authorList>
    </citation>
    <scope>NUCLEOTIDE SEQUENCE [LARGE SCALE GENOMIC DNA]</scope>
    <source>
        <strain evidence="3">SpSt-23</strain>
    </source>
</reference>
<dbReference type="PANTHER" id="PTHR46268:SF25">
    <property type="entry name" value="USPA DOMAIN PROTEIN"/>
    <property type="match status" value="1"/>
</dbReference>
<evidence type="ECO:0000256" key="1">
    <source>
        <dbReference type="ARBA" id="ARBA00008791"/>
    </source>
</evidence>
<dbReference type="Gene3D" id="3.40.50.620">
    <property type="entry name" value="HUPs"/>
    <property type="match status" value="1"/>
</dbReference>
<evidence type="ECO:0000313" key="3">
    <source>
        <dbReference type="EMBL" id="HEF87481.1"/>
    </source>
</evidence>
<sequence length="140" mass="15305">MNGEEPSYRISFIYRKILVPVDGSEVSLKALELAIDLAKHYGSKITVVTVKSKGETVSPDPLAKAKARVAKEPINVSYKLIEYDPTLESVSYRLIKEIVEEGYDLVIMGARGKTLYGELPIGSVALSLVINAPISVLVVR</sequence>
<dbReference type="SUPFAM" id="SSF52402">
    <property type="entry name" value="Adenine nucleotide alpha hydrolases-like"/>
    <property type="match status" value="1"/>
</dbReference>
<comment type="caution">
    <text evidence="3">The sequence shown here is derived from an EMBL/GenBank/DDBJ whole genome shotgun (WGS) entry which is preliminary data.</text>
</comment>
<dbReference type="PANTHER" id="PTHR46268">
    <property type="entry name" value="STRESS RESPONSE PROTEIN NHAX"/>
    <property type="match status" value="1"/>
</dbReference>
<feature type="domain" description="UspA" evidence="2">
    <location>
        <begin position="14"/>
        <end position="140"/>
    </location>
</feature>
<dbReference type="InterPro" id="IPR014729">
    <property type="entry name" value="Rossmann-like_a/b/a_fold"/>
</dbReference>
<proteinExistence type="inferred from homology"/>
<accession>A0A7C2FEJ8</accession>
<comment type="similarity">
    <text evidence="1">Belongs to the universal stress protein A family.</text>
</comment>
<dbReference type="AlphaFoldDB" id="A0A7C2FEJ8"/>
<evidence type="ECO:0000259" key="2">
    <source>
        <dbReference type="Pfam" id="PF00582"/>
    </source>
</evidence>